<evidence type="ECO:0000313" key="2">
    <source>
        <dbReference type="EnsemblMetazoa" id="tetur05g08800.1"/>
    </source>
</evidence>
<protein>
    <submittedName>
        <fullName evidence="2">Uncharacterized protein</fullName>
    </submittedName>
</protein>
<evidence type="ECO:0000256" key="1">
    <source>
        <dbReference type="SAM" id="MobiDB-lite"/>
    </source>
</evidence>
<dbReference type="Proteomes" id="UP000015104">
    <property type="component" value="Unassembled WGS sequence"/>
</dbReference>
<sequence length="112" mass="12311">MSPSTPVTTVPVSIGESSYNEHIDTGNGIDVDLKEEMMLMITNGVPSSSSSSTNHQHGIYKPRSHARSKSPVLKRVSFGSSKGSMVETLIYDHSEEDLLRDKFNSKDNPSER</sequence>
<feature type="compositionally biased region" description="Basic residues" evidence="1">
    <location>
        <begin position="58"/>
        <end position="68"/>
    </location>
</feature>
<accession>T1K668</accession>
<evidence type="ECO:0000313" key="3">
    <source>
        <dbReference type="Proteomes" id="UP000015104"/>
    </source>
</evidence>
<name>T1K668_TETUR</name>
<keyword evidence="3" id="KW-1185">Reference proteome</keyword>
<dbReference type="EMBL" id="CAEY01001593">
    <property type="status" value="NOT_ANNOTATED_CDS"/>
    <property type="molecule type" value="Genomic_DNA"/>
</dbReference>
<reference evidence="3" key="1">
    <citation type="submission" date="2011-08" db="EMBL/GenBank/DDBJ databases">
        <authorList>
            <person name="Rombauts S."/>
        </authorList>
    </citation>
    <scope>NUCLEOTIDE SEQUENCE</scope>
    <source>
        <strain evidence="3">London</strain>
    </source>
</reference>
<dbReference type="EnsemblMetazoa" id="tetur05g08800.1">
    <property type="protein sequence ID" value="tetur05g08800.1"/>
    <property type="gene ID" value="tetur05g08800"/>
</dbReference>
<dbReference type="HOGENOM" id="CLU_2149045_0_0_1"/>
<reference evidence="2" key="2">
    <citation type="submission" date="2015-06" db="UniProtKB">
        <authorList>
            <consortium name="EnsemblMetazoa"/>
        </authorList>
    </citation>
    <scope>IDENTIFICATION</scope>
</reference>
<feature type="region of interest" description="Disordered" evidence="1">
    <location>
        <begin position="43"/>
        <end position="72"/>
    </location>
</feature>
<organism evidence="2 3">
    <name type="scientific">Tetranychus urticae</name>
    <name type="common">Two-spotted spider mite</name>
    <dbReference type="NCBI Taxonomy" id="32264"/>
    <lineage>
        <taxon>Eukaryota</taxon>
        <taxon>Metazoa</taxon>
        <taxon>Ecdysozoa</taxon>
        <taxon>Arthropoda</taxon>
        <taxon>Chelicerata</taxon>
        <taxon>Arachnida</taxon>
        <taxon>Acari</taxon>
        <taxon>Acariformes</taxon>
        <taxon>Trombidiformes</taxon>
        <taxon>Prostigmata</taxon>
        <taxon>Eleutherengona</taxon>
        <taxon>Raphignathae</taxon>
        <taxon>Tetranychoidea</taxon>
        <taxon>Tetranychidae</taxon>
        <taxon>Tetranychus</taxon>
    </lineage>
</organism>
<dbReference type="AlphaFoldDB" id="T1K668"/>
<proteinExistence type="predicted"/>